<name>A0A7Y0E1X4_9PROT</name>
<keyword evidence="3" id="KW-1185">Reference proteome</keyword>
<sequence length="233" mass="24126">MRIGSADLAITAVQASRTATATATPSPKKGDPAARPEGAAPPVPPAVGYTQSPLSADTITAVQGQNRTDGKPPSDQDETGSDGLTPEEEAIVDDLQQRDAEVRRHEQAHAAVGGQYAGAPSYEYERGPDGQFYAVGGEVSIDTSAIPGDPEATIAKMQQVRRAALAPAQPSAQDRRVATEAQQALVEARAELAQAESDEGSPAASVEPERTAPDDSASRSLAAARAFQQTTAR</sequence>
<evidence type="ECO:0008006" key="4">
    <source>
        <dbReference type="Google" id="ProtNLM"/>
    </source>
</evidence>
<organism evidence="2 3">
    <name type="scientific">Pacificispira spongiicola</name>
    <dbReference type="NCBI Taxonomy" id="2729598"/>
    <lineage>
        <taxon>Bacteria</taxon>
        <taxon>Pseudomonadati</taxon>
        <taxon>Pseudomonadota</taxon>
        <taxon>Alphaproteobacteria</taxon>
        <taxon>Rhodospirillales</taxon>
        <taxon>Rhodospirillaceae</taxon>
        <taxon>Pacificispira</taxon>
    </lineage>
</organism>
<feature type="compositionally biased region" description="Low complexity" evidence="1">
    <location>
        <begin position="218"/>
        <end position="233"/>
    </location>
</feature>
<dbReference type="RefSeq" id="WP_169626114.1">
    <property type="nucleotide sequence ID" value="NZ_JABBNT010000004.1"/>
</dbReference>
<dbReference type="AlphaFoldDB" id="A0A7Y0E1X4"/>
<feature type="compositionally biased region" description="Basic and acidic residues" evidence="1">
    <location>
        <begin position="207"/>
        <end position="217"/>
    </location>
</feature>
<feature type="region of interest" description="Disordered" evidence="1">
    <location>
        <begin position="102"/>
        <end position="130"/>
    </location>
</feature>
<accession>A0A7Y0E1X4</accession>
<dbReference type="InterPro" id="IPR021973">
    <property type="entry name" value="SprA-related"/>
</dbReference>
<dbReference type="EMBL" id="JABBNT010000004">
    <property type="protein sequence ID" value="NMM45730.1"/>
    <property type="molecule type" value="Genomic_DNA"/>
</dbReference>
<reference evidence="2 3" key="1">
    <citation type="submission" date="2020-04" db="EMBL/GenBank/DDBJ databases">
        <title>Rhodospirillaceae bacterium KN72 isolated from deep sea.</title>
        <authorList>
            <person name="Zhang D.-C."/>
        </authorList>
    </citation>
    <scope>NUCLEOTIDE SEQUENCE [LARGE SCALE GENOMIC DNA]</scope>
    <source>
        <strain evidence="2 3">KN72</strain>
    </source>
</reference>
<feature type="compositionally biased region" description="Low complexity" evidence="1">
    <location>
        <begin position="14"/>
        <end position="24"/>
    </location>
</feature>
<feature type="compositionally biased region" description="Polar residues" evidence="1">
    <location>
        <begin position="49"/>
        <end position="67"/>
    </location>
</feature>
<gene>
    <name evidence="2" type="ORF">HH303_14635</name>
</gene>
<dbReference type="Proteomes" id="UP000539372">
    <property type="component" value="Unassembled WGS sequence"/>
</dbReference>
<evidence type="ECO:0000256" key="1">
    <source>
        <dbReference type="SAM" id="MobiDB-lite"/>
    </source>
</evidence>
<feature type="compositionally biased region" description="Acidic residues" evidence="1">
    <location>
        <begin position="75"/>
        <end position="88"/>
    </location>
</feature>
<feature type="region of interest" description="Disordered" evidence="1">
    <location>
        <begin position="14"/>
        <end position="88"/>
    </location>
</feature>
<evidence type="ECO:0000313" key="2">
    <source>
        <dbReference type="EMBL" id="NMM45730.1"/>
    </source>
</evidence>
<feature type="region of interest" description="Disordered" evidence="1">
    <location>
        <begin position="189"/>
        <end position="233"/>
    </location>
</feature>
<dbReference type="Pfam" id="PF12118">
    <property type="entry name" value="SprA-related"/>
    <property type="match status" value="1"/>
</dbReference>
<evidence type="ECO:0000313" key="3">
    <source>
        <dbReference type="Proteomes" id="UP000539372"/>
    </source>
</evidence>
<comment type="caution">
    <text evidence="2">The sequence shown here is derived from an EMBL/GenBank/DDBJ whole genome shotgun (WGS) entry which is preliminary data.</text>
</comment>
<proteinExistence type="predicted"/>
<protein>
    <recommendedName>
        <fullName evidence="4">SprA-related family protein</fullName>
    </recommendedName>
</protein>